<reference evidence="2 3" key="1">
    <citation type="journal article" date="2011" name="J. Virol.">
        <title>Genomic sequencing and characterization of cynomolgus macaque cytomegalovirus.</title>
        <authorList>
            <person name="Marsh A.K."/>
            <person name="Willer D.O."/>
            <person name="Ambagala A.P."/>
            <person name="Dzamba M."/>
            <person name="Chan J.K."/>
            <person name="Pilon R."/>
            <person name="Fournier J."/>
            <person name="Sandstrom P."/>
            <person name="Brudno M."/>
            <person name="Macdonald K.S."/>
        </authorList>
    </citation>
    <scope>NUCLEOTIDE SEQUENCE [LARGE SCALE GENOMIC DNA]</scope>
    <source>
        <strain evidence="2 3">Ottawa</strain>
    </source>
</reference>
<feature type="compositionally biased region" description="Polar residues" evidence="1">
    <location>
        <begin position="36"/>
        <end position="46"/>
    </location>
</feature>
<protein>
    <submittedName>
        <fullName evidence="2">Uncharacterized protein</fullName>
    </submittedName>
</protein>
<proteinExistence type="predicted"/>
<sequence>MIPAPPNRRTWTSSRSHPPHHTPEHHHPHPHLKSARNFTNHSSSANVLPKMTEQGKAAPTTTMTTFFPLCSGEYGNLVSELAN</sequence>
<evidence type="ECO:0000313" key="2">
    <source>
        <dbReference type="EMBL" id="AEQ32193.1"/>
    </source>
</evidence>
<feature type="region of interest" description="Disordered" evidence="1">
    <location>
        <begin position="1"/>
        <end position="61"/>
    </location>
</feature>
<dbReference type="Proteomes" id="UP000174965">
    <property type="component" value="Segment"/>
</dbReference>
<organism evidence="2 3">
    <name type="scientific">macacine betaherpesvirus 8</name>
    <dbReference type="NCBI Taxonomy" id="2560567"/>
    <lineage>
        <taxon>Viruses</taxon>
        <taxon>Duplodnaviria</taxon>
        <taxon>Heunggongvirae</taxon>
        <taxon>Peploviricota</taxon>
        <taxon>Herviviricetes</taxon>
        <taxon>Herpesvirales</taxon>
        <taxon>Orthoherpesviridae</taxon>
        <taxon>Betaherpesvirinae</taxon>
        <taxon>Cytomegalovirus</taxon>
        <taxon>Cytomegalovirus macacinebeta8</taxon>
    </lineage>
</organism>
<gene>
    <name evidence="2" type="ORF">cy113</name>
</gene>
<name>G8H1B9_9BETA</name>
<feature type="compositionally biased region" description="Basic residues" evidence="1">
    <location>
        <begin position="17"/>
        <end position="34"/>
    </location>
</feature>
<keyword evidence="3" id="KW-1185">Reference proteome</keyword>
<accession>G8H1B9</accession>
<evidence type="ECO:0000256" key="1">
    <source>
        <dbReference type="SAM" id="MobiDB-lite"/>
    </source>
</evidence>
<dbReference type="EMBL" id="JN227533">
    <property type="protein sequence ID" value="AEQ32193.1"/>
    <property type="molecule type" value="Genomic_DNA"/>
</dbReference>
<evidence type="ECO:0000313" key="3">
    <source>
        <dbReference type="Proteomes" id="UP000174965"/>
    </source>
</evidence>